<dbReference type="InterPro" id="IPR041401">
    <property type="entry name" value="TseB-like_dom"/>
</dbReference>
<feature type="transmembrane region" description="Helical" evidence="1">
    <location>
        <begin position="17"/>
        <end position="36"/>
    </location>
</feature>
<dbReference type="Gene3D" id="3.10.450.40">
    <property type="match status" value="2"/>
</dbReference>
<feature type="domain" description="Cell wall elongation regulator TseB-like" evidence="2">
    <location>
        <begin position="52"/>
        <end position="92"/>
    </location>
</feature>
<dbReference type="Pfam" id="PF17881">
    <property type="entry name" value="TseB"/>
    <property type="match status" value="1"/>
</dbReference>
<accession>A0A7X5BY38</accession>
<dbReference type="AlphaFoldDB" id="A0A7X5BY38"/>
<evidence type="ECO:0000256" key="1">
    <source>
        <dbReference type="SAM" id="Phobius"/>
    </source>
</evidence>
<dbReference type="EMBL" id="JAAAMU010000004">
    <property type="protein sequence ID" value="NBC69091.1"/>
    <property type="molecule type" value="Genomic_DNA"/>
</dbReference>
<dbReference type="Proteomes" id="UP000558113">
    <property type="component" value="Unassembled WGS sequence"/>
</dbReference>
<proteinExistence type="predicted"/>
<dbReference type="InterPro" id="IPR046350">
    <property type="entry name" value="Cystatin_sf"/>
</dbReference>
<organism evidence="3 4">
    <name type="scientific">Paenibacillus sacheonensis</name>
    <dbReference type="NCBI Taxonomy" id="742054"/>
    <lineage>
        <taxon>Bacteria</taxon>
        <taxon>Bacillati</taxon>
        <taxon>Bacillota</taxon>
        <taxon>Bacilli</taxon>
        <taxon>Bacillales</taxon>
        <taxon>Paenibacillaceae</taxon>
        <taxon>Paenibacillus</taxon>
    </lineage>
</organism>
<evidence type="ECO:0000313" key="3">
    <source>
        <dbReference type="EMBL" id="NBC69091.1"/>
    </source>
</evidence>
<dbReference type="RefSeq" id="WP_161696596.1">
    <property type="nucleotide sequence ID" value="NZ_JAAAMU010000004.1"/>
</dbReference>
<keyword evidence="1" id="KW-0812">Transmembrane</keyword>
<reference evidence="3 4" key="1">
    <citation type="submission" date="2020-01" db="EMBL/GenBank/DDBJ databases">
        <title>Paenibacillus soybeanensis sp. nov. isolated from the nodules of soybean (Glycine max(L.) Merr).</title>
        <authorList>
            <person name="Wang H."/>
        </authorList>
    </citation>
    <scope>NUCLEOTIDE SEQUENCE [LARGE SCALE GENOMIC DNA]</scope>
    <source>
        <strain evidence="3 4">DSM 23054</strain>
    </source>
</reference>
<evidence type="ECO:0000259" key="2">
    <source>
        <dbReference type="Pfam" id="PF17881"/>
    </source>
</evidence>
<evidence type="ECO:0000313" key="4">
    <source>
        <dbReference type="Proteomes" id="UP000558113"/>
    </source>
</evidence>
<dbReference type="OrthoDB" id="2678417at2"/>
<sequence length="173" mass="19920">MRVNRFKRDPVMSPGRWIVLGIVIAALLLVSFNMYYRYVQSPVWKEQKAAESDAKQRGGLKEIDDSYAYTWDEPIWVVSGRDENGADTYVWLKKDSSITIKASDGLTKDAVKAKLLQAKPDADIAHIRLGLFGGEPVWEIFYSRKQAGRTNHFYDFYRFRDGSLIVMYKLPSQ</sequence>
<keyword evidence="4" id="KW-1185">Reference proteome</keyword>
<protein>
    <recommendedName>
        <fullName evidence="2">Cell wall elongation regulator TseB-like domain-containing protein</fullName>
    </recommendedName>
</protein>
<gene>
    <name evidence="3" type="ORF">GT003_08825</name>
</gene>
<keyword evidence="1" id="KW-0472">Membrane</keyword>
<comment type="caution">
    <text evidence="3">The sequence shown here is derived from an EMBL/GenBank/DDBJ whole genome shotgun (WGS) entry which is preliminary data.</text>
</comment>
<dbReference type="SUPFAM" id="SSF54403">
    <property type="entry name" value="Cystatin/monellin"/>
    <property type="match status" value="2"/>
</dbReference>
<name>A0A7X5BY38_9BACL</name>
<keyword evidence="1" id="KW-1133">Transmembrane helix</keyword>